<dbReference type="PROSITE" id="PS51160">
    <property type="entry name" value="ACYLPHOSPHATASE_3"/>
    <property type="match status" value="1"/>
</dbReference>
<feature type="active site" evidence="5">
    <location>
        <position position="18"/>
    </location>
</feature>
<feature type="active site" evidence="5">
    <location>
        <position position="36"/>
    </location>
</feature>
<dbReference type="GO" id="GO:0003998">
    <property type="term" value="F:acylphosphatase activity"/>
    <property type="evidence" value="ECO:0007669"/>
    <property type="project" value="UniProtKB-EC"/>
</dbReference>
<comment type="catalytic activity">
    <reaction evidence="4 5">
        <text>an acyl phosphate + H2O = a carboxylate + phosphate + H(+)</text>
        <dbReference type="Rhea" id="RHEA:14965"/>
        <dbReference type="ChEBI" id="CHEBI:15377"/>
        <dbReference type="ChEBI" id="CHEBI:15378"/>
        <dbReference type="ChEBI" id="CHEBI:29067"/>
        <dbReference type="ChEBI" id="CHEBI:43474"/>
        <dbReference type="ChEBI" id="CHEBI:59918"/>
        <dbReference type="EC" id="3.6.1.7"/>
    </reaction>
</comment>
<evidence type="ECO:0000259" key="7">
    <source>
        <dbReference type="PROSITE" id="PS51160"/>
    </source>
</evidence>
<dbReference type="InterPro" id="IPR020456">
    <property type="entry name" value="Acylphosphatase"/>
</dbReference>
<dbReference type="AlphaFoldDB" id="A0A839QXX4"/>
<accession>A0A839QXX4</accession>
<evidence type="ECO:0000256" key="6">
    <source>
        <dbReference type="RuleBase" id="RU004168"/>
    </source>
</evidence>
<dbReference type="PROSITE" id="PS00151">
    <property type="entry name" value="ACYLPHOSPHATASE_2"/>
    <property type="match status" value="1"/>
</dbReference>
<dbReference type="PANTHER" id="PTHR47268">
    <property type="entry name" value="ACYLPHOSPHATASE"/>
    <property type="match status" value="1"/>
</dbReference>
<evidence type="ECO:0000256" key="3">
    <source>
        <dbReference type="ARBA" id="ARBA00015991"/>
    </source>
</evidence>
<comment type="similarity">
    <text evidence="1 6">Belongs to the acylphosphatase family.</text>
</comment>
<evidence type="ECO:0000313" key="8">
    <source>
        <dbReference type="EMBL" id="MBB3022811.1"/>
    </source>
</evidence>
<dbReference type="Gene3D" id="3.30.70.100">
    <property type="match status" value="1"/>
</dbReference>
<proteinExistence type="inferred from homology"/>
<dbReference type="InterPro" id="IPR036046">
    <property type="entry name" value="Acylphosphatase-like_dom_sf"/>
</dbReference>
<keyword evidence="5 8" id="KW-0378">Hydrolase</keyword>
<dbReference type="EC" id="3.6.1.7" evidence="2 5"/>
<dbReference type="SUPFAM" id="SSF54975">
    <property type="entry name" value="Acylphosphatase/BLUF domain-like"/>
    <property type="match status" value="1"/>
</dbReference>
<comment type="caution">
    <text evidence="8">The sequence shown here is derived from an EMBL/GenBank/DDBJ whole genome shotgun (WGS) entry which is preliminary data.</text>
</comment>
<evidence type="ECO:0000256" key="4">
    <source>
        <dbReference type="ARBA" id="ARBA00047645"/>
    </source>
</evidence>
<dbReference type="EMBL" id="JACHWP010000001">
    <property type="protein sequence ID" value="MBB3022811.1"/>
    <property type="molecule type" value="Genomic_DNA"/>
</dbReference>
<evidence type="ECO:0000256" key="5">
    <source>
        <dbReference type="PROSITE-ProRule" id="PRU00520"/>
    </source>
</evidence>
<feature type="domain" description="Acylphosphatase-like" evidence="7">
    <location>
        <begin position="3"/>
        <end position="89"/>
    </location>
</feature>
<dbReference type="Pfam" id="PF00708">
    <property type="entry name" value="Acylphosphatase"/>
    <property type="match status" value="1"/>
</dbReference>
<gene>
    <name evidence="8" type="ORF">FHX50_001059</name>
</gene>
<reference evidence="8 9" key="1">
    <citation type="submission" date="2020-08" db="EMBL/GenBank/DDBJ databases">
        <title>Sequencing the genomes of 1000 actinobacteria strains.</title>
        <authorList>
            <person name="Klenk H.-P."/>
        </authorList>
    </citation>
    <scope>NUCLEOTIDE SEQUENCE [LARGE SCALE GENOMIC DNA]</scope>
    <source>
        <strain evidence="8 9">DSM 23040</strain>
    </source>
</reference>
<evidence type="ECO:0000313" key="9">
    <source>
        <dbReference type="Proteomes" id="UP000568050"/>
    </source>
</evidence>
<name>A0A839QXX4_9MICO</name>
<dbReference type="Proteomes" id="UP000568050">
    <property type="component" value="Unassembled WGS sequence"/>
</dbReference>
<protein>
    <recommendedName>
        <fullName evidence="3 5">acylphosphatase</fullName>
        <ecNumber evidence="2 5">3.6.1.7</ecNumber>
    </recommendedName>
</protein>
<evidence type="ECO:0000256" key="1">
    <source>
        <dbReference type="ARBA" id="ARBA00005614"/>
    </source>
</evidence>
<dbReference type="InterPro" id="IPR017968">
    <property type="entry name" value="Acylphosphatase_CS"/>
</dbReference>
<sequence length="89" mass="9831">MIRKRFVITGRVQGVGYRFWTQRTAEQLGLSGWVRNLPDGSVEAEVSGPTEAVDELERACHDGPPAAGVDAVHSEEIEHRAGDGRFEIR</sequence>
<organism evidence="8 9">
    <name type="scientific">Helcobacillus massiliensis</name>
    <dbReference type="NCBI Taxonomy" id="521392"/>
    <lineage>
        <taxon>Bacteria</taxon>
        <taxon>Bacillati</taxon>
        <taxon>Actinomycetota</taxon>
        <taxon>Actinomycetes</taxon>
        <taxon>Micrococcales</taxon>
        <taxon>Dermabacteraceae</taxon>
        <taxon>Helcobacillus</taxon>
    </lineage>
</organism>
<dbReference type="RefSeq" id="WP_183375135.1">
    <property type="nucleotide sequence ID" value="NZ_CBCSFZ010000022.1"/>
</dbReference>
<dbReference type="PRINTS" id="PR00112">
    <property type="entry name" value="ACYLPHPHTASE"/>
</dbReference>
<dbReference type="PANTHER" id="PTHR47268:SF4">
    <property type="entry name" value="ACYLPHOSPHATASE"/>
    <property type="match status" value="1"/>
</dbReference>
<keyword evidence="9" id="KW-1185">Reference proteome</keyword>
<evidence type="ECO:0000256" key="2">
    <source>
        <dbReference type="ARBA" id="ARBA00012150"/>
    </source>
</evidence>
<dbReference type="InterPro" id="IPR001792">
    <property type="entry name" value="Acylphosphatase-like_dom"/>
</dbReference>